<evidence type="ECO:0000259" key="2">
    <source>
        <dbReference type="PROSITE" id="PS50937"/>
    </source>
</evidence>
<dbReference type="PANTHER" id="PTHR30204">
    <property type="entry name" value="REDOX-CYCLING DRUG-SENSING TRANSCRIPTIONAL ACTIVATOR SOXR"/>
    <property type="match status" value="1"/>
</dbReference>
<dbReference type="PANTHER" id="PTHR30204:SF97">
    <property type="entry name" value="MERR FAMILY REGULATORY PROTEIN"/>
    <property type="match status" value="1"/>
</dbReference>
<dbReference type="EMBL" id="JACHDB010000001">
    <property type="protein sequence ID" value="MBB5434939.1"/>
    <property type="molecule type" value="Genomic_DNA"/>
</dbReference>
<dbReference type="InterPro" id="IPR047057">
    <property type="entry name" value="MerR_fam"/>
</dbReference>
<sequence length="270" mass="28410">MLSIGAFARLCGLPSKTLRHYHDLGLLVPARVDAATGYRGYDPAQVEAAVKIRVLRGGGMPLASIREVLDSPDRAAALVEEFHASLRRRREREERALAGAAQALSGAGGAVRERRAPRTRYASVAIPLETDAETGSPSPGVDARVDAAAGDLRQRLAKAGAEPAGPLWTGLAPSGGGLEVRVCAPLPEGPFAVEPSPGGPEIRTAELPERREAFIEVPLPDQPGDETVQLALAALLSQPGEHRPNPRTLRQTLLTGRGSVEFAITLEAAA</sequence>
<dbReference type="Gene3D" id="1.10.1660.10">
    <property type="match status" value="1"/>
</dbReference>
<dbReference type="InterPro" id="IPR000551">
    <property type="entry name" value="MerR-type_HTH_dom"/>
</dbReference>
<evidence type="ECO:0000256" key="1">
    <source>
        <dbReference type="ARBA" id="ARBA00023125"/>
    </source>
</evidence>
<keyword evidence="1 3" id="KW-0238">DNA-binding</keyword>
<gene>
    <name evidence="3" type="ORF">HDA36_005023</name>
</gene>
<dbReference type="GO" id="GO:0003677">
    <property type="term" value="F:DNA binding"/>
    <property type="evidence" value="ECO:0007669"/>
    <property type="project" value="UniProtKB-KW"/>
</dbReference>
<evidence type="ECO:0000313" key="4">
    <source>
        <dbReference type="Proteomes" id="UP000572635"/>
    </source>
</evidence>
<dbReference type="PROSITE" id="PS50937">
    <property type="entry name" value="HTH_MERR_2"/>
    <property type="match status" value="1"/>
</dbReference>
<dbReference type="Proteomes" id="UP000572635">
    <property type="component" value="Unassembled WGS sequence"/>
</dbReference>
<accession>A0A7W8QRU0</accession>
<dbReference type="InterPro" id="IPR009061">
    <property type="entry name" value="DNA-bd_dom_put_sf"/>
</dbReference>
<evidence type="ECO:0000313" key="3">
    <source>
        <dbReference type="EMBL" id="MBB5434939.1"/>
    </source>
</evidence>
<dbReference type="SUPFAM" id="SSF46955">
    <property type="entry name" value="Putative DNA-binding domain"/>
    <property type="match status" value="1"/>
</dbReference>
<dbReference type="RefSeq" id="WP_184396118.1">
    <property type="nucleotide sequence ID" value="NZ_BAAAJD010000028.1"/>
</dbReference>
<protein>
    <submittedName>
        <fullName evidence="3">DNA-binding transcriptional MerR regulator</fullName>
    </submittedName>
</protein>
<keyword evidence="4" id="KW-1185">Reference proteome</keyword>
<dbReference type="GO" id="GO:0003700">
    <property type="term" value="F:DNA-binding transcription factor activity"/>
    <property type="evidence" value="ECO:0007669"/>
    <property type="project" value="InterPro"/>
</dbReference>
<reference evidence="3 4" key="1">
    <citation type="submission" date="2020-08" db="EMBL/GenBank/DDBJ databases">
        <title>Sequencing the genomes of 1000 actinobacteria strains.</title>
        <authorList>
            <person name="Klenk H.-P."/>
        </authorList>
    </citation>
    <scope>NUCLEOTIDE SEQUENCE [LARGE SCALE GENOMIC DNA]</scope>
    <source>
        <strain evidence="3 4">DSM 44551</strain>
    </source>
</reference>
<feature type="domain" description="HTH merR-type" evidence="2">
    <location>
        <begin position="1"/>
        <end position="71"/>
    </location>
</feature>
<dbReference type="SMART" id="SM00422">
    <property type="entry name" value="HTH_MERR"/>
    <property type="match status" value="1"/>
</dbReference>
<proteinExistence type="predicted"/>
<name>A0A7W8QRU0_9ACTN</name>
<dbReference type="AlphaFoldDB" id="A0A7W8QRU0"/>
<comment type="caution">
    <text evidence="3">The sequence shown here is derived from an EMBL/GenBank/DDBJ whole genome shotgun (WGS) entry which is preliminary data.</text>
</comment>
<organism evidence="3 4">
    <name type="scientific">Nocardiopsis composta</name>
    <dbReference type="NCBI Taxonomy" id="157465"/>
    <lineage>
        <taxon>Bacteria</taxon>
        <taxon>Bacillati</taxon>
        <taxon>Actinomycetota</taxon>
        <taxon>Actinomycetes</taxon>
        <taxon>Streptosporangiales</taxon>
        <taxon>Nocardiopsidaceae</taxon>
        <taxon>Nocardiopsis</taxon>
    </lineage>
</organism>
<dbReference type="Pfam" id="PF13411">
    <property type="entry name" value="MerR_1"/>
    <property type="match status" value="1"/>
</dbReference>